<reference evidence="1" key="1">
    <citation type="submission" date="2020-04" db="EMBL/GenBank/DDBJ databases">
        <authorList>
            <person name="Alioto T."/>
            <person name="Alioto T."/>
            <person name="Gomez Garrido J."/>
        </authorList>
    </citation>
    <scope>NUCLEOTIDE SEQUENCE</scope>
    <source>
        <strain evidence="1">A484AB</strain>
    </source>
</reference>
<name>A0A7D9IS06_PARCT</name>
<sequence length="115" mass="13004">MNQNESATETTNISCNLFNQIGVKVNKSDIDIAHHVRNAKPEPKPIICKLVRRLTKEHIMTVRKNVSELKASDNGLPTDSALRHALILDHLTLQVQYCLVKQRKFKLVMNISFAG</sequence>
<keyword evidence="2" id="KW-1185">Reference proteome</keyword>
<evidence type="ECO:0000313" key="1">
    <source>
        <dbReference type="EMBL" id="CAB4012172.1"/>
    </source>
</evidence>
<dbReference type="AlphaFoldDB" id="A0A7D9IS06"/>
<proteinExistence type="predicted"/>
<protein>
    <submittedName>
        <fullName evidence="1">Uncharacterized protein</fullName>
    </submittedName>
</protein>
<organism evidence="1 2">
    <name type="scientific">Paramuricea clavata</name>
    <name type="common">Red gorgonian</name>
    <name type="synonym">Violescent sea-whip</name>
    <dbReference type="NCBI Taxonomy" id="317549"/>
    <lineage>
        <taxon>Eukaryota</taxon>
        <taxon>Metazoa</taxon>
        <taxon>Cnidaria</taxon>
        <taxon>Anthozoa</taxon>
        <taxon>Octocorallia</taxon>
        <taxon>Malacalcyonacea</taxon>
        <taxon>Plexauridae</taxon>
        <taxon>Paramuricea</taxon>
    </lineage>
</organism>
<dbReference type="EMBL" id="CACRXK020007411">
    <property type="protein sequence ID" value="CAB4012172.1"/>
    <property type="molecule type" value="Genomic_DNA"/>
</dbReference>
<evidence type="ECO:0000313" key="2">
    <source>
        <dbReference type="Proteomes" id="UP001152795"/>
    </source>
</evidence>
<accession>A0A7D9IS06</accession>
<gene>
    <name evidence="1" type="ORF">PACLA_8A060224</name>
</gene>
<comment type="caution">
    <text evidence="1">The sequence shown here is derived from an EMBL/GenBank/DDBJ whole genome shotgun (WGS) entry which is preliminary data.</text>
</comment>
<dbReference type="Proteomes" id="UP001152795">
    <property type="component" value="Unassembled WGS sequence"/>
</dbReference>